<evidence type="ECO:0000256" key="8">
    <source>
        <dbReference type="ARBA" id="ARBA00022989"/>
    </source>
</evidence>
<evidence type="ECO:0000256" key="11">
    <source>
        <dbReference type="HAMAP-Rule" id="MF_00276"/>
    </source>
</evidence>
<dbReference type="Pfam" id="PF02669">
    <property type="entry name" value="KdpC"/>
    <property type="match status" value="1"/>
</dbReference>
<evidence type="ECO:0000313" key="12">
    <source>
        <dbReference type="EMBL" id="KAB7651890.1"/>
    </source>
</evidence>
<reference evidence="12 13" key="1">
    <citation type="submission" date="2019-10" db="EMBL/GenBank/DDBJ databases">
        <title>Genome diversity of Sutterella seckii.</title>
        <authorList>
            <person name="Chaplin A.V."/>
            <person name="Sokolova S.R."/>
            <person name="Mosin K.A."/>
            <person name="Ivanova E.L."/>
            <person name="Kochetkova T.O."/>
            <person name="Goltsov A.Y."/>
            <person name="Trofimov D.Y."/>
            <person name="Efimov B.A."/>
        </authorList>
    </citation>
    <scope>NUCLEOTIDE SEQUENCE [LARGE SCALE GENOMIC DNA]</scope>
    <source>
        <strain evidence="12 13">ASD3426</strain>
    </source>
</reference>
<evidence type="ECO:0000256" key="9">
    <source>
        <dbReference type="ARBA" id="ARBA00023065"/>
    </source>
</evidence>
<comment type="function">
    <text evidence="11">Part of the high-affinity ATP-driven potassium transport (or Kdp) system, which catalyzes the hydrolysis of ATP coupled with the electrogenic transport of potassium into the cytoplasm. This subunit acts as a catalytic chaperone that increases the ATP-binding affinity of the ATP-hydrolyzing subunit KdpB by the formation of a transient KdpB/KdpC/ATP ternary complex.</text>
</comment>
<keyword evidence="13" id="KW-1185">Reference proteome</keyword>
<dbReference type="EMBL" id="WEHW01000009">
    <property type="protein sequence ID" value="KAB7651890.1"/>
    <property type="molecule type" value="Genomic_DNA"/>
</dbReference>
<dbReference type="AlphaFoldDB" id="A0AAI9SDI2"/>
<gene>
    <name evidence="11 12" type="primary">kdpC</name>
    <name evidence="12" type="ORF">GBM96_04365</name>
</gene>
<dbReference type="GO" id="GO:0005886">
    <property type="term" value="C:plasma membrane"/>
    <property type="evidence" value="ECO:0007669"/>
    <property type="project" value="UniProtKB-SubCell"/>
</dbReference>
<accession>A0AAI9SDI2</accession>
<dbReference type="PANTHER" id="PTHR30042">
    <property type="entry name" value="POTASSIUM-TRANSPORTING ATPASE C CHAIN"/>
    <property type="match status" value="1"/>
</dbReference>
<dbReference type="PANTHER" id="PTHR30042:SF2">
    <property type="entry name" value="POTASSIUM-TRANSPORTING ATPASE KDPC SUBUNIT"/>
    <property type="match status" value="1"/>
</dbReference>
<dbReference type="PIRSF" id="PIRSF001296">
    <property type="entry name" value="K_ATPase_KdpC"/>
    <property type="match status" value="1"/>
</dbReference>
<evidence type="ECO:0000256" key="3">
    <source>
        <dbReference type="ARBA" id="ARBA00022538"/>
    </source>
</evidence>
<sequence length="220" mass="23868">MTERDEMTSAPQKEREKLGILRTFLRSALMVVFFTVVLGLIYPALVNVVGSTLFPDQAAGSLVRNDKGEVVGSKLLGEDWTDTGLFEGRPSATGEKPYNPMATSGSNYAQSNPDLEKAVKERAERWQKMTGSDKPVPMELLTASASGLDPQISLAGALYEVPWVAKSTGLSAAELEALVRSVAKKDLLAFGGDPLVNVLELNLKVLEITKKIPHQKPQEK</sequence>
<comment type="subcellular location">
    <subcellularLocation>
        <location evidence="11">Cell membrane</location>
        <topology evidence="11">Single-pass membrane protein</topology>
    </subcellularLocation>
</comment>
<evidence type="ECO:0000256" key="6">
    <source>
        <dbReference type="ARBA" id="ARBA00022840"/>
    </source>
</evidence>
<keyword evidence="7 11" id="KW-0630">Potassium</keyword>
<dbReference type="NCBIfam" id="NF001454">
    <property type="entry name" value="PRK00315.1"/>
    <property type="match status" value="1"/>
</dbReference>
<keyword evidence="5 11" id="KW-0547">Nucleotide-binding</keyword>
<keyword evidence="4 11" id="KW-0812">Transmembrane</keyword>
<evidence type="ECO:0000256" key="7">
    <source>
        <dbReference type="ARBA" id="ARBA00022958"/>
    </source>
</evidence>
<evidence type="ECO:0000256" key="4">
    <source>
        <dbReference type="ARBA" id="ARBA00022692"/>
    </source>
</evidence>
<organism evidence="12 13">
    <name type="scientific">Sutterella seckii</name>
    <dbReference type="NCBI Taxonomy" id="1944635"/>
    <lineage>
        <taxon>Bacteria</taxon>
        <taxon>Pseudomonadati</taxon>
        <taxon>Pseudomonadota</taxon>
        <taxon>Betaproteobacteria</taxon>
        <taxon>Burkholderiales</taxon>
        <taxon>Sutterellaceae</taxon>
        <taxon>Sutterella</taxon>
    </lineage>
</organism>
<keyword evidence="6 11" id="KW-0067">ATP-binding</keyword>
<protein>
    <recommendedName>
        <fullName evidence="11">Potassium-transporting ATPase KdpC subunit</fullName>
    </recommendedName>
    <alternativeName>
        <fullName evidence="11">ATP phosphohydrolase [potassium-transporting] C chain</fullName>
    </alternativeName>
    <alternativeName>
        <fullName evidence="11">Potassium-binding and translocating subunit C</fullName>
    </alternativeName>
    <alternativeName>
        <fullName evidence="11">Potassium-translocating ATPase C chain</fullName>
    </alternativeName>
</protein>
<name>A0AAI9SDI2_9BURK</name>
<keyword evidence="3 11" id="KW-0633">Potassium transport</keyword>
<keyword evidence="10 11" id="KW-0472">Membrane</keyword>
<keyword evidence="1 11" id="KW-0813">Transport</keyword>
<feature type="transmembrane region" description="Helical" evidence="11">
    <location>
        <begin position="23"/>
        <end position="45"/>
    </location>
</feature>
<comment type="similarity">
    <text evidence="11">Belongs to the KdpC family.</text>
</comment>
<evidence type="ECO:0000256" key="2">
    <source>
        <dbReference type="ARBA" id="ARBA00022475"/>
    </source>
</evidence>
<keyword evidence="2 11" id="KW-1003">Cell membrane</keyword>
<dbReference type="GO" id="GO:0005524">
    <property type="term" value="F:ATP binding"/>
    <property type="evidence" value="ECO:0007669"/>
    <property type="project" value="UniProtKB-UniRule"/>
</dbReference>
<dbReference type="NCBIfam" id="TIGR00681">
    <property type="entry name" value="kdpC"/>
    <property type="match status" value="1"/>
</dbReference>
<dbReference type="GO" id="GO:0008556">
    <property type="term" value="F:P-type potassium transmembrane transporter activity"/>
    <property type="evidence" value="ECO:0007669"/>
    <property type="project" value="InterPro"/>
</dbReference>
<dbReference type="Proteomes" id="UP000469462">
    <property type="component" value="Unassembled WGS sequence"/>
</dbReference>
<evidence type="ECO:0000313" key="13">
    <source>
        <dbReference type="Proteomes" id="UP000469462"/>
    </source>
</evidence>
<evidence type="ECO:0000256" key="5">
    <source>
        <dbReference type="ARBA" id="ARBA00022741"/>
    </source>
</evidence>
<keyword evidence="8 11" id="KW-1133">Transmembrane helix</keyword>
<evidence type="ECO:0000256" key="10">
    <source>
        <dbReference type="ARBA" id="ARBA00023136"/>
    </source>
</evidence>
<proteinExistence type="inferred from homology"/>
<evidence type="ECO:0000256" key="1">
    <source>
        <dbReference type="ARBA" id="ARBA00022448"/>
    </source>
</evidence>
<keyword evidence="9 11" id="KW-0406">Ion transport</keyword>
<dbReference type="RefSeq" id="WP_139687660.1">
    <property type="nucleotide sequence ID" value="NZ_WEHW01000009.1"/>
</dbReference>
<comment type="subunit">
    <text evidence="11">The system is composed of three essential subunits: KdpA, KdpB and KdpC.</text>
</comment>
<dbReference type="HAMAP" id="MF_00276">
    <property type="entry name" value="KdpC"/>
    <property type="match status" value="1"/>
</dbReference>
<comment type="caution">
    <text evidence="12">The sequence shown here is derived from an EMBL/GenBank/DDBJ whole genome shotgun (WGS) entry which is preliminary data.</text>
</comment>
<dbReference type="InterPro" id="IPR003820">
    <property type="entry name" value="KdpC"/>
</dbReference>